<feature type="transmembrane region" description="Helical" evidence="1">
    <location>
        <begin position="135"/>
        <end position="160"/>
    </location>
</feature>
<feature type="transmembrane region" description="Helical" evidence="1">
    <location>
        <begin position="63"/>
        <end position="86"/>
    </location>
</feature>
<organism evidence="2 3">
    <name type="scientific">Micromonospora siamensis</name>
    <dbReference type="NCBI Taxonomy" id="299152"/>
    <lineage>
        <taxon>Bacteria</taxon>
        <taxon>Bacillati</taxon>
        <taxon>Actinomycetota</taxon>
        <taxon>Actinomycetes</taxon>
        <taxon>Micromonosporales</taxon>
        <taxon>Micromonosporaceae</taxon>
        <taxon>Micromonospora</taxon>
    </lineage>
</organism>
<keyword evidence="3" id="KW-1185">Reference proteome</keyword>
<evidence type="ECO:0000313" key="3">
    <source>
        <dbReference type="Proteomes" id="UP000198210"/>
    </source>
</evidence>
<dbReference type="RefSeq" id="WP_088971176.1">
    <property type="nucleotide sequence ID" value="NZ_JBHLYF010000028.1"/>
</dbReference>
<sequence length="163" mass="17291">MTDGGAKLAAFVEQELKAERDRRVSIDARGQSVVTTSGSLVTLLAALGAFVTSQDKYQLPQAALLPLVVTLTLFAVAAFLGILATYNFAYRVADGSTLSAIPQHMKDSEEVASKNITNTNVLTVLTMRAGNNKKALLLLIAMFIQLGALVALATTLYVVLAYA</sequence>
<evidence type="ECO:0000313" key="2">
    <source>
        <dbReference type="EMBL" id="SCG55019.1"/>
    </source>
</evidence>
<dbReference type="EMBL" id="LT607751">
    <property type="protein sequence ID" value="SCG55019.1"/>
    <property type="molecule type" value="Genomic_DNA"/>
</dbReference>
<protein>
    <submittedName>
        <fullName evidence="2">Uncharacterized protein</fullName>
    </submittedName>
</protein>
<reference evidence="2 3" key="1">
    <citation type="submission" date="2016-06" db="EMBL/GenBank/DDBJ databases">
        <authorList>
            <person name="Kjaerup R.B."/>
            <person name="Dalgaard T.S."/>
            <person name="Juul-Madsen H.R."/>
        </authorList>
    </citation>
    <scope>NUCLEOTIDE SEQUENCE [LARGE SCALE GENOMIC DNA]</scope>
    <source>
        <strain evidence="2 3">DSM 45097</strain>
    </source>
</reference>
<dbReference type="Proteomes" id="UP000198210">
    <property type="component" value="Chromosome I"/>
</dbReference>
<keyword evidence="1" id="KW-1133">Transmembrane helix</keyword>
<evidence type="ECO:0000256" key="1">
    <source>
        <dbReference type="SAM" id="Phobius"/>
    </source>
</evidence>
<proteinExistence type="predicted"/>
<feature type="transmembrane region" description="Helical" evidence="1">
    <location>
        <begin position="32"/>
        <end position="51"/>
    </location>
</feature>
<keyword evidence="1" id="KW-0472">Membrane</keyword>
<dbReference type="AlphaFoldDB" id="A0A1C5IA73"/>
<keyword evidence="1" id="KW-0812">Transmembrane</keyword>
<accession>A0A1C5IA73</accession>
<gene>
    <name evidence="2" type="ORF">GA0074704_3114</name>
</gene>
<name>A0A1C5IA73_9ACTN</name>